<comment type="caution">
    <text evidence="6">The sequence shown here is derived from an EMBL/GenBank/DDBJ whole genome shotgun (WGS) entry which is preliminary data.</text>
</comment>
<sequence length="160" mass="18529">MRLLVLALGTRMPNWVEAAVEEYRRRIPAPVQLEWRSLPLAQRGRQNDPARWRREEGERLLASTRKDSEIVALEVTGRSLRSEELAQKMDTWINDHQDVTLWIGGPDGIDPALRPHWRWSLSALTLAHPVVRVVLAEQLYRAWSIRVGLPYHRGGEENGW</sequence>
<comment type="function">
    <text evidence="5">Specifically methylates the pseudouridine at position 1915 (m3Psi1915) in 23S rRNA.</text>
</comment>
<dbReference type="RefSeq" id="WP_215872173.1">
    <property type="nucleotide sequence ID" value="NZ_JAAXYO010000036.1"/>
</dbReference>
<feature type="binding site" evidence="5">
    <location>
        <begin position="121"/>
        <end position="126"/>
    </location>
    <ligand>
        <name>S-adenosyl-L-methionine</name>
        <dbReference type="ChEBI" id="CHEBI:59789"/>
    </ligand>
</feature>
<dbReference type="Pfam" id="PF02590">
    <property type="entry name" value="SPOUT_MTase"/>
    <property type="match status" value="1"/>
</dbReference>
<comment type="similarity">
    <text evidence="4 5">Belongs to the RNA methyltransferase RlmH family.</text>
</comment>
<dbReference type="GO" id="GO:0005737">
    <property type="term" value="C:cytoplasm"/>
    <property type="evidence" value="ECO:0007669"/>
    <property type="project" value="UniProtKB-SubCell"/>
</dbReference>
<keyword evidence="7" id="KW-1185">Reference proteome</keyword>
<comment type="subunit">
    <text evidence="5">Homodimer.</text>
</comment>
<feature type="binding site" evidence="5">
    <location>
        <position position="104"/>
    </location>
    <ligand>
        <name>S-adenosyl-L-methionine</name>
        <dbReference type="ChEBI" id="CHEBI:59789"/>
    </ligand>
</feature>
<reference evidence="6" key="1">
    <citation type="journal article" date="2021" name="ISME J.">
        <title>Genomic evolution of the class Acidithiobacillia: deep-branching Proteobacteria living in extreme acidic conditions.</title>
        <authorList>
            <person name="Moya-Beltran A."/>
            <person name="Beard S."/>
            <person name="Rojas-Villalobos C."/>
            <person name="Issotta F."/>
            <person name="Gallardo Y."/>
            <person name="Ulloa R."/>
            <person name="Giaveno A."/>
            <person name="Degli Esposti M."/>
            <person name="Johnson D.B."/>
            <person name="Quatrini R."/>
        </authorList>
    </citation>
    <scope>NUCLEOTIDE SEQUENCE</scope>
    <source>
        <strain evidence="6">VAN18-1</strain>
    </source>
</reference>
<dbReference type="Gene3D" id="3.40.1280.10">
    <property type="match status" value="1"/>
</dbReference>
<evidence type="ECO:0000256" key="2">
    <source>
        <dbReference type="ARBA" id="ARBA00022679"/>
    </source>
</evidence>
<keyword evidence="2 5" id="KW-0808">Transferase</keyword>
<keyword evidence="5" id="KW-0963">Cytoplasm</keyword>
<dbReference type="PIRSF" id="PIRSF004505">
    <property type="entry name" value="MT_bac"/>
    <property type="match status" value="1"/>
</dbReference>
<dbReference type="InterPro" id="IPR029028">
    <property type="entry name" value="Alpha/beta_knot_MTases"/>
</dbReference>
<comment type="catalytic activity">
    <reaction evidence="5">
        <text>pseudouridine(1915) in 23S rRNA + S-adenosyl-L-methionine = N(3)-methylpseudouridine(1915) in 23S rRNA + S-adenosyl-L-homocysteine + H(+)</text>
        <dbReference type="Rhea" id="RHEA:42752"/>
        <dbReference type="Rhea" id="RHEA-COMP:10221"/>
        <dbReference type="Rhea" id="RHEA-COMP:10222"/>
        <dbReference type="ChEBI" id="CHEBI:15378"/>
        <dbReference type="ChEBI" id="CHEBI:57856"/>
        <dbReference type="ChEBI" id="CHEBI:59789"/>
        <dbReference type="ChEBI" id="CHEBI:65314"/>
        <dbReference type="ChEBI" id="CHEBI:74486"/>
        <dbReference type="EC" id="2.1.1.177"/>
    </reaction>
</comment>
<dbReference type="NCBIfam" id="NF000986">
    <property type="entry name" value="PRK00103.1-4"/>
    <property type="match status" value="1"/>
</dbReference>
<dbReference type="CDD" id="cd18081">
    <property type="entry name" value="RlmH-like"/>
    <property type="match status" value="1"/>
</dbReference>
<keyword evidence="5" id="KW-0698">rRNA processing</keyword>
<dbReference type="AlphaFoldDB" id="A0AAE3CIY3"/>
<proteinExistence type="inferred from homology"/>
<comment type="subcellular location">
    <subcellularLocation>
        <location evidence="5">Cytoplasm</location>
    </subcellularLocation>
</comment>
<dbReference type="PANTHER" id="PTHR33603:SF1">
    <property type="entry name" value="RIBOSOMAL RNA LARGE SUBUNIT METHYLTRANSFERASE H"/>
    <property type="match status" value="1"/>
</dbReference>
<evidence type="ECO:0000313" key="6">
    <source>
        <dbReference type="EMBL" id="MBU2787159.1"/>
    </source>
</evidence>
<accession>A0AAE3CIY3</accession>
<dbReference type="HAMAP" id="MF_00658">
    <property type="entry name" value="23SrRNA_methyltr_H"/>
    <property type="match status" value="1"/>
</dbReference>
<name>A0AAE3CIY3_9PROT</name>
<evidence type="ECO:0000256" key="5">
    <source>
        <dbReference type="HAMAP-Rule" id="MF_00658"/>
    </source>
</evidence>
<keyword evidence="3 5" id="KW-0949">S-adenosyl-L-methionine</keyword>
<evidence type="ECO:0000256" key="1">
    <source>
        <dbReference type="ARBA" id="ARBA00022603"/>
    </source>
</evidence>
<gene>
    <name evidence="5 6" type="primary">rlmH</name>
    <name evidence="6" type="ORF">HFQ13_02850</name>
</gene>
<dbReference type="EMBL" id="JAAXYO010000036">
    <property type="protein sequence ID" value="MBU2787159.1"/>
    <property type="molecule type" value="Genomic_DNA"/>
</dbReference>
<dbReference type="Proteomes" id="UP001197378">
    <property type="component" value="Unassembled WGS sequence"/>
</dbReference>
<dbReference type="InterPro" id="IPR003742">
    <property type="entry name" value="RlmH-like"/>
</dbReference>
<protein>
    <recommendedName>
        <fullName evidence="5">Ribosomal RNA large subunit methyltransferase H</fullName>
        <ecNumber evidence="5">2.1.1.177</ecNumber>
    </recommendedName>
    <alternativeName>
        <fullName evidence="5">23S rRNA (pseudouridine1915-N3)-methyltransferase</fullName>
    </alternativeName>
    <alternativeName>
        <fullName evidence="5">23S rRNA m3Psi1915 methyltransferase</fullName>
    </alternativeName>
    <alternativeName>
        <fullName evidence="5">rRNA (pseudouridine-N3-)-methyltransferase RlmH</fullName>
    </alternativeName>
</protein>
<feature type="binding site" evidence="5">
    <location>
        <position position="73"/>
    </location>
    <ligand>
        <name>S-adenosyl-L-methionine</name>
        <dbReference type="ChEBI" id="CHEBI:59789"/>
    </ligand>
</feature>
<dbReference type="EC" id="2.1.1.177" evidence="5"/>
<dbReference type="PANTHER" id="PTHR33603">
    <property type="entry name" value="METHYLTRANSFERASE"/>
    <property type="match status" value="1"/>
</dbReference>
<evidence type="ECO:0000256" key="4">
    <source>
        <dbReference type="ARBA" id="ARBA00038303"/>
    </source>
</evidence>
<dbReference type="GO" id="GO:0070038">
    <property type="term" value="F:rRNA (pseudouridine-N3-)-methyltransferase activity"/>
    <property type="evidence" value="ECO:0007669"/>
    <property type="project" value="UniProtKB-UniRule"/>
</dbReference>
<dbReference type="InterPro" id="IPR029026">
    <property type="entry name" value="tRNA_m1G_MTases_N"/>
</dbReference>
<dbReference type="SUPFAM" id="SSF75217">
    <property type="entry name" value="alpha/beta knot"/>
    <property type="match status" value="1"/>
</dbReference>
<evidence type="ECO:0000256" key="3">
    <source>
        <dbReference type="ARBA" id="ARBA00022691"/>
    </source>
</evidence>
<evidence type="ECO:0000313" key="7">
    <source>
        <dbReference type="Proteomes" id="UP001197378"/>
    </source>
</evidence>
<organism evidence="6 7">
    <name type="scientific">Igneacidithiobacillus copahuensis</name>
    <dbReference type="NCBI Taxonomy" id="2724909"/>
    <lineage>
        <taxon>Bacteria</taxon>
        <taxon>Pseudomonadati</taxon>
        <taxon>Pseudomonadota</taxon>
        <taxon>Acidithiobacillia</taxon>
        <taxon>Acidithiobacillales</taxon>
        <taxon>Acidithiobacillaceae</taxon>
        <taxon>Igneacidithiobacillus</taxon>
    </lineage>
</organism>
<keyword evidence="1 5" id="KW-0489">Methyltransferase</keyword>